<evidence type="ECO:0000256" key="6">
    <source>
        <dbReference type="SAM" id="Phobius"/>
    </source>
</evidence>
<sequence length="460" mass="47693">MTVARDRLAPQERRASLAAPVYRLAGTPITVALGLLNTAIVVRETGAAVFGLVALVATVTLLFPFADLGIGASVITASARLRGPNPDSAAADVVRRGFRVLLGVAGAVVVVAIVIMSIDGWATVIGFSSGPQDRWAVTVAACLFGLTLPAGLGVRILVGIDRNPLATVVLMSCPAFALGLTLLLFSARVDGIWYVTSSLGGLLAGQVLGCVLALRLSGLGSSAFSPVRGDSTGTPLLAGSLWLFVVGMGLPIGLQTGRVILAHLSTPEQLADYSLVAQMYAACWSVLSAAGLAYWPIFVRRRAETAETIAMWRRLTASFGALAALAAAAMWLLGPWAAEVLSGGEIEVTAWLALAFGALLVGQAMHLPATVLLTLPAEARWQAIWTIVMAVASIGLGCAVAPGYGAVGVVVAAALAIVVAQVVPALIWVPELVRRRRPSDEVRVSSPAAQRRSHPDPRRG</sequence>
<feature type="transmembrane region" description="Helical" evidence="6">
    <location>
        <begin position="384"/>
        <end position="404"/>
    </location>
</feature>
<evidence type="ECO:0000256" key="2">
    <source>
        <dbReference type="ARBA" id="ARBA00022475"/>
    </source>
</evidence>
<proteinExistence type="predicted"/>
<comment type="subcellular location">
    <subcellularLocation>
        <location evidence="1">Cell membrane</location>
        <topology evidence="1">Multi-pass membrane protein</topology>
    </subcellularLocation>
</comment>
<dbReference type="PANTHER" id="PTHR30250">
    <property type="entry name" value="PST FAMILY PREDICTED COLANIC ACID TRANSPORTER"/>
    <property type="match status" value="1"/>
</dbReference>
<geneLocation type="plasmid" evidence="8">
    <name>pjcm18538 dna</name>
</geneLocation>
<name>A0A7I7S396_9MYCO</name>
<feature type="transmembrane region" description="Helical" evidence="6">
    <location>
        <begin position="410"/>
        <end position="429"/>
    </location>
</feature>
<keyword evidence="4 6" id="KW-1133">Transmembrane helix</keyword>
<keyword evidence="8" id="KW-1185">Reference proteome</keyword>
<evidence type="ECO:0000256" key="1">
    <source>
        <dbReference type="ARBA" id="ARBA00004651"/>
    </source>
</evidence>
<feature type="transmembrane region" description="Helical" evidence="6">
    <location>
        <begin position="191"/>
        <end position="214"/>
    </location>
</feature>
<reference evidence="7 8" key="1">
    <citation type="journal article" date="2019" name="Emerg. Microbes Infect.">
        <title>Comprehensive subspecies identification of 175 nontuberculous mycobacteria species based on 7547 genomic profiles.</title>
        <authorList>
            <person name="Matsumoto Y."/>
            <person name="Kinjo T."/>
            <person name="Motooka D."/>
            <person name="Nabeya D."/>
            <person name="Jung N."/>
            <person name="Uechi K."/>
            <person name="Horii T."/>
            <person name="Iida T."/>
            <person name="Fujita J."/>
            <person name="Nakamura S."/>
        </authorList>
    </citation>
    <scope>NUCLEOTIDE SEQUENCE [LARGE SCALE GENOMIC DNA]</scope>
    <source>
        <strain evidence="7 8">JCM 18538</strain>
    </source>
</reference>
<evidence type="ECO:0000256" key="4">
    <source>
        <dbReference type="ARBA" id="ARBA00022989"/>
    </source>
</evidence>
<gene>
    <name evidence="7" type="ORF">MARA_48300</name>
</gene>
<accession>A0A7I7S396</accession>
<dbReference type="RefSeq" id="WP_163921878.1">
    <property type="nucleotide sequence ID" value="NZ_AP022593.1"/>
</dbReference>
<feature type="transmembrane region" description="Helical" evidence="6">
    <location>
        <begin position="274"/>
        <end position="295"/>
    </location>
</feature>
<evidence type="ECO:0000313" key="7">
    <source>
        <dbReference type="EMBL" id="BBY51362.1"/>
    </source>
</evidence>
<dbReference type="Pfam" id="PF01943">
    <property type="entry name" value="Polysacc_synt"/>
    <property type="match status" value="1"/>
</dbReference>
<dbReference type="InterPro" id="IPR050833">
    <property type="entry name" value="Poly_Biosynth_Transport"/>
</dbReference>
<dbReference type="EMBL" id="AP022593">
    <property type="protein sequence ID" value="BBY51362.1"/>
    <property type="molecule type" value="Genomic_DNA"/>
</dbReference>
<feature type="transmembrane region" description="Helical" evidence="6">
    <location>
        <begin position="100"/>
        <end position="123"/>
    </location>
</feature>
<evidence type="ECO:0000256" key="3">
    <source>
        <dbReference type="ARBA" id="ARBA00022692"/>
    </source>
</evidence>
<dbReference type="InterPro" id="IPR002797">
    <property type="entry name" value="Polysacc_synth"/>
</dbReference>
<feature type="transmembrane region" description="Helical" evidence="6">
    <location>
        <begin position="48"/>
        <end position="79"/>
    </location>
</feature>
<keyword evidence="5 6" id="KW-0472">Membrane</keyword>
<feature type="transmembrane region" description="Helical" evidence="6">
    <location>
        <begin position="350"/>
        <end position="372"/>
    </location>
</feature>
<dbReference type="Proteomes" id="UP000467428">
    <property type="component" value="Chromosome"/>
</dbReference>
<feature type="transmembrane region" description="Helical" evidence="6">
    <location>
        <begin position="165"/>
        <end position="185"/>
    </location>
</feature>
<feature type="transmembrane region" description="Helical" evidence="6">
    <location>
        <begin position="21"/>
        <end position="42"/>
    </location>
</feature>
<dbReference type="KEGG" id="marz:MARA_48300"/>
<evidence type="ECO:0000313" key="8">
    <source>
        <dbReference type="Proteomes" id="UP000467428"/>
    </source>
</evidence>
<evidence type="ECO:0000256" key="5">
    <source>
        <dbReference type="ARBA" id="ARBA00023136"/>
    </source>
</evidence>
<feature type="transmembrane region" description="Helical" evidence="6">
    <location>
        <begin position="315"/>
        <end position="338"/>
    </location>
</feature>
<dbReference type="PANTHER" id="PTHR30250:SF26">
    <property type="entry name" value="PSMA PROTEIN"/>
    <property type="match status" value="1"/>
</dbReference>
<feature type="transmembrane region" description="Helical" evidence="6">
    <location>
        <begin position="235"/>
        <end position="254"/>
    </location>
</feature>
<protein>
    <recommendedName>
        <fullName evidence="9">Polysaccharide biosynthesis protein</fullName>
    </recommendedName>
</protein>
<keyword evidence="2" id="KW-1003">Cell membrane</keyword>
<dbReference type="GO" id="GO:0005886">
    <property type="term" value="C:plasma membrane"/>
    <property type="evidence" value="ECO:0007669"/>
    <property type="project" value="UniProtKB-SubCell"/>
</dbReference>
<organism evidence="7 8">
    <name type="scientific">Mycolicibacterium arabiense</name>
    <dbReference type="NCBI Taxonomy" id="1286181"/>
    <lineage>
        <taxon>Bacteria</taxon>
        <taxon>Bacillati</taxon>
        <taxon>Actinomycetota</taxon>
        <taxon>Actinomycetes</taxon>
        <taxon>Mycobacteriales</taxon>
        <taxon>Mycobacteriaceae</taxon>
        <taxon>Mycolicibacterium</taxon>
    </lineage>
</organism>
<evidence type="ECO:0008006" key="9">
    <source>
        <dbReference type="Google" id="ProtNLM"/>
    </source>
</evidence>
<feature type="transmembrane region" description="Helical" evidence="6">
    <location>
        <begin position="135"/>
        <end position="158"/>
    </location>
</feature>
<keyword evidence="3 6" id="KW-0812">Transmembrane</keyword>
<dbReference type="AlphaFoldDB" id="A0A7I7S396"/>